<organism evidence="1 2">
    <name type="scientific">Eretmocerus hayati</name>
    <dbReference type="NCBI Taxonomy" id="131215"/>
    <lineage>
        <taxon>Eukaryota</taxon>
        <taxon>Metazoa</taxon>
        <taxon>Ecdysozoa</taxon>
        <taxon>Arthropoda</taxon>
        <taxon>Hexapoda</taxon>
        <taxon>Insecta</taxon>
        <taxon>Pterygota</taxon>
        <taxon>Neoptera</taxon>
        <taxon>Endopterygota</taxon>
        <taxon>Hymenoptera</taxon>
        <taxon>Apocrita</taxon>
        <taxon>Proctotrupomorpha</taxon>
        <taxon>Chalcidoidea</taxon>
        <taxon>Aphelinidae</taxon>
        <taxon>Aphelininae</taxon>
        <taxon>Eretmocerus</taxon>
    </lineage>
</organism>
<feature type="non-terminal residue" evidence="1">
    <location>
        <position position="248"/>
    </location>
</feature>
<reference evidence="1" key="1">
    <citation type="submission" date="2023-04" db="EMBL/GenBank/DDBJ databases">
        <title>A chromosome-level genome assembly of the parasitoid wasp Eretmocerus hayati.</title>
        <authorList>
            <person name="Zhong Y."/>
            <person name="Liu S."/>
            <person name="Liu Y."/>
        </authorList>
    </citation>
    <scope>NUCLEOTIDE SEQUENCE</scope>
    <source>
        <strain evidence="1">ZJU_SS_LIU_2023</strain>
    </source>
</reference>
<dbReference type="Proteomes" id="UP001239111">
    <property type="component" value="Chromosome 1"/>
</dbReference>
<sequence length="248" mass="26711">SPADNADNFEIGDEILEVNGRTLENASHDDVINHIHQCIKSRTICLRVKRKTGNKVEALDGLSAEGIRDAWVIAVEKNARERLEKLTSLRRIRARDIQAILHQQITEGSGAASTSKGPASKDAASSQITVTLPDKDPGVTNYAYLSKQSNGTGPAPGVSRDSQDQRTILEKQQSCPEDQDHIASLQVGDSARASERRSSSPFQNGRTEVLIGEPEGGPRSPRGSTSSATNDASVGFLNAPEDYTEPIL</sequence>
<dbReference type="EMBL" id="CM056741">
    <property type="protein sequence ID" value="KAJ8688644.1"/>
    <property type="molecule type" value="Genomic_DNA"/>
</dbReference>
<accession>A0ACC2PYH4</accession>
<gene>
    <name evidence="1" type="ORF">QAD02_024439</name>
</gene>
<evidence type="ECO:0000313" key="1">
    <source>
        <dbReference type="EMBL" id="KAJ8688644.1"/>
    </source>
</evidence>
<evidence type="ECO:0000313" key="2">
    <source>
        <dbReference type="Proteomes" id="UP001239111"/>
    </source>
</evidence>
<feature type="non-terminal residue" evidence="1">
    <location>
        <position position="1"/>
    </location>
</feature>
<comment type="caution">
    <text evidence="1">The sequence shown here is derived from an EMBL/GenBank/DDBJ whole genome shotgun (WGS) entry which is preliminary data.</text>
</comment>
<keyword evidence="2" id="KW-1185">Reference proteome</keyword>
<proteinExistence type="predicted"/>
<name>A0ACC2PYH4_9HYME</name>
<protein>
    <submittedName>
        <fullName evidence="1">Uncharacterized protein</fullName>
    </submittedName>
</protein>